<dbReference type="AlphaFoldDB" id="A0A1T5EJH3"/>
<dbReference type="NCBIfam" id="TIGR04131">
    <property type="entry name" value="Bac_Flav_CTERM"/>
    <property type="match status" value="1"/>
</dbReference>
<dbReference type="RefSeq" id="WP_079703563.1">
    <property type="nucleotide sequence ID" value="NZ_FUYR01000003.1"/>
</dbReference>
<gene>
    <name evidence="1" type="ORF">SAMN05661099_3062</name>
</gene>
<dbReference type="OrthoDB" id="1489185at2"/>
<dbReference type="EMBL" id="FUYR01000003">
    <property type="protein sequence ID" value="SKB84066.1"/>
    <property type="molecule type" value="Genomic_DNA"/>
</dbReference>
<proteinExistence type="predicted"/>
<accession>A0A1T5EJH3</accession>
<evidence type="ECO:0000313" key="2">
    <source>
        <dbReference type="Proteomes" id="UP000189981"/>
    </source>
</evidence>
<dbReference type="Pfam" id="PF13585">
    <property type="entry name" value="CHU_C"/>
    <property type="match status" value="1"/>
</dbReference>
<name>A0A1T5EJH3_9SPHI</name>
<dbReference type="InterPro" id="IPR026341">
    <property type="entry name" value="T9SS_type_B"/>
</dbReference>
<dbReference type="Proteomes" id="UP000189981">
    <property type="component" value="Unassembled WGS sequence"/>
</dbReference>
<reference evidence="2" key="1">
    <citation type="submission" date="2017-02" db="EMBL/GenBank/DDBJ databases">
        <authorList>
            <person name="Varghese N."/>
            <person name="Submissions S."/>
        </authorList>
    </citation>
    <scope>NUCLEOTIDE SEQUENCE [LARGE SCALE GENOMIC DNA]</scope>
    <source>
        <strain evidence="2">DSM 22385</strain>
    </source>
</reference>
<dbReference type="STRING" id="572036.SAMN05661099_3062"/>
<organism evidence="1 2">
    <name type="scientific">Daejeonella lutea</name>
    <dbReference type="NCBI Taxonomy" id="572036"/>
    <lineage>
        <taxon>Bacteria</taxon>
        <taxon>Pseudomonadati</taxon>
        <taxon>Bacteroidota</taxon>
        <taxon>Sphingobacteriia</taxon>
        <taxon>Sphingobacteriales</taxon>
        <taxon>Sphingobacteriaceae</taxon>
        <taxon>Daejeonella</taxon>
    </lineage>
</organism>
<protein>
    <submittedName>
        <fullName evidence="1">Gliding motility-associated C-terminal domain-containing protein</fullName>
    </submittedName>
</protein>
<keyword evidence="2" id="KW-1185">Reference proteome</keyword>
<sequence>MLVFFLAPKLAKAQELIEMSIAPGESLSVHSGEGVGIFSSVKNAGSFGSHPNAVVSFFGQRWTNRPSGRIADESINGNSGQGGIFRFRSAANSTQFIESQNLQANAGFTNLTIRNSGNVNLEGSDLHIRGSLNFEAGHLILNNRNAVLSENATIAGFDKDKFVVTGSATNGGFLVKNSTGQQQPDMVFPIGTDPGSYTPASVNYRGVTQDIKVRVFDNVYSKAVLGIPDNVNYVPKTWNVSFSATDPNAVIILNTQHNAGDEGANFASNRLTSFLSRYSTSTELWDNVTPTALGSGTLTSGAAIANAYLHTRTGITGLALNEYFSKSVVKVTAGIAGLRIPAGISPNNDGLNEKFIIENLKPTDKVKLDIYNRWQTLVFRDGNYKNTFDGIGNQKGLVNNELPDGTYYYILNINTEKPITGYIVINR</sequence>
<evidence type="ECO:0000313" key="1">
    <source>
        <dbReference type="EMBL" id="SKB84066.1"/>
    </source>
</evidence>